<gene>
    <name evidence="7" type="ORF">CLV25_102213</name>
</gene>
<keyword evidence="4" id="KW-0479">Metal-binding</keyword>
<sequence>MSASSKIIKAPVLEEMASFEGYFKNAMASKIPFLQTIVNYILRRKGKQLRPTIVFLTAKLNGAVTEKTYVAASMIEMLHTATLIHDDVVDEAYERRGALSINAMWRSKIAVLLGDYLLARGLQLSVDSSSFDLLRIMSEAVKEMSEGELLQIEKARKLDITEEVYFDIIRKKTATLIASCAANGAQSVGAEPEVVQRMRLYGEYIGVAFQLKDDLFDYQHTNLVGKPTGNDIKEKKMTLPLIYALHHSSKDERKRVLKLVRGARSKPKNVGEVVDFVTASGGIAYTEKLMHDYRDKAIAILAAYPESEVKAALVELAHYTTQRNK</sequence>
<evidence type="ECO:0000256" key="3">
    <source>
        <dbReference type="ARBA" id="ARBA00022679"/>
    </source>
</evidence>
<comment type="caution">
    <text evidence="7">The sequence shown here is derived from an EMBL/GenBank/DDBJ whole genome shotgun (WGS) entry which is preliminary data.</text>
</comment>
<dbReference type="InterPro" id="IPR033749">
    <property type="entry name" value="Polyprenyl_synt_CS"/>
</dbReference>
<dbReference type="OrthoDB" id="9805316at2"/>
<accession>A0A4R2F516</accession>
<evidence type="ECO:0000256" key="2">
    <source>
        <dbReference type="ARBA" id="ARBA00006706"/>
    </source>
</evidence>
<organism evidence="7 8">
    <name type="scientific">Acetobacteroides hydrogenigenes</name>
    <dbReference type="NCBI Taxonomy" id="979970"/>
    <lineage>
        <taxon>Bacteria</taxon>
        <taxon>Pseudomonadati</taxon>
        <taxon>Bacteroidota</taxon>
        <taxon>Bacteroidia</taxon>
        <taxon>Bacteroidales</taxon>
        <taxon>Rikenellaceae</taxon>
        <taxon>Acetobacteroides</taxon>
    </lineage>
</organism>
<evidence type="ECO:0000256" key="5">
    <source>
        <dbReference type="ARBA" id="ARBA00022842"/>
    </source>
</evidence>
<dbReference type="AlphaFoldDB" id="A0A4R2F516"/>
<dbReference type="Pfam" id="PF00348">
    <property type="entry name" value="polyprenyl_synt"/>
    <property type="match status" value="1"/>
</dbReference>
<dbReference type="Proteomes" id="UP000294830">
    <property type="component" value="Unassembled WGS sequence"/>
</dbReference>
<keyword evidence="3 6" id="KW-0808">Transferase</keyword>
<dbReference type="PROSITE" id="PS00444">
    <property type="entry name" value="POLYPRENYL_SYNTHASE_2"/>
    <property type="match status" value="1"/>
</dbReference>
<dbReference type="EMBL" id="SLWB01000002">
    <property type="protein sequence ID" value="TCN72249.1"/>
    <property type="molecule type" value="Genomic_DNA"/>
</dbReference>
<evidence type="ECO:0000256" key="1">
    <source>
        <dbReference type="ARBA" id="ARBA00001946"/>
    </source>
</evidence>
<protein>
    <submittedName>
        <fullName evidence="7">Octaprenyl-diphosphate synthase</fullName>
    </submittedName>
</protein>
<evidence type="ECO:0000256" key="6">
    <source>
        <dbReference type="RuleBase" id="RU004466"/>
    </source>
</evidence>
<comment type="similarity">
    <text evidence="2 6">Belongs to the FPP/GGPP synthase family.</text>
</comment>
<dbReference type="Gene3D" id="1.10.600.10">
    <property type="entry name" value="Farnesyl Diphosphate Synthase"/>
    <property type="match status" value="1"/>
</dbReference>
<keyword evidence="8" id="KW-1185">Reference proteome</keyword>
<dbReference type="InterPro" id="IPR008949">
    <property type="entry name" value="Isoprenoid_synthase_dom_sf"/>
</dbReference>
<dbReference type="GO" id="GO:0004659">
    <property type="term" value="F:prenyltransferase activity"/>
    <property type="evidence" value="ECO:0007669"/>
    <property type="project" value="InterPro"/>
</dbReference>
<dbReference type="PROSITE" id="PS00723">
    <property type="entry name" value="POLYPRENYL_SYNTHASE_1"/>
    <property type="match status" value="1"/>
</dbReference>
<dbReference type="PANTHER" id="PTHR12001">
    <property type="entry name" value="GERANYLGERANYL PYROPHOSPHATE SYNTHASE"/>
    <property type="match status" value="1"/>
</dbReference>
<dbReference type="SUPFAM" id="SSF48576">
    <property type="entry name" value="Terpenoid synthases"/>
    <property type="match status" value="1"/>
</dbReference>
<dbReference type="InterPro" id="IPR000092">
    <property type="entry name" value="Polyprenyl_synt"/>
</dbReference>
<name>A0A4R2F516_9BACT</name>
<comment type="cofactor">
    <cofactor evidence="1">
        <name>Mg(2+)</name>
        <dbReference type="ChEBI" id="CHEBI:18420"/>
    </cofactor>
</comment>
<evidence type="ECO:0000256" key="4">
    <source>
        <dbReference type="ARBA" id="ARBA00022723"/>
    </source>
</evidence>
<dbReference type="PANTHER" id="PTHR12001:SF69">
    <property type="entry name" value="ALL TRANS-POLYPRENYL-DIPHOSPHATE SYNTHASE PDSS1"/>
    <property type="match status" value="1"/>
</dbReference>
<proteinExistence type="inferred from homology"/>
<dbReference type="GO" id="GO:0008299">
    <property type="term" value="P:isoprenoid biosynthetic process"/>
    <property type="evidence" value="ECO:0007669"/>
    <property type="project" value="InterPro"/>
</dbReference>
<dbReference type="RefSeq" id="WP_131838305.1">
    <property type="nucleotide sequence ID" value="NZ_SLWB01000002.1"/>
</dbReference>
<evidence type="ECO:0000313" key="7">
    <source>
        <dbReference type="EMBL" id="TCN72249.1"/>
    </source>
</evidence>
<dbReference type="SFLD" id="SFLDS00005">
    <property type="entry name" value="Isoprenoid_Synthase_Type_I"/>
    <property type="match status" value="1"/>
</dbReference>
<keyword evidence="5" id="KW-0460">Magnesium</keyword>
<dbReference type="CDD" id="cd00685">
    <property type="entry name" value="Trans_IPPS_HT"/>
    <property type="match status" value="1"/>
</dbReference>
<reference evidence="7 8" key="1">
    <citation type="submission" date="2019-03" db="EMBL/GenBank/DDBJ databases">
        <title>Genomic Encyclopedia of Archaeal and Bacterial Type Strains, Phase II (KMG-II): from individual species to whole genera.</title>
        <authorList>
            <person name="Goeker M."/>
        </authorList>
    </citation>
    <scope>NUCLEOTIDE SEQUENCE [LARGE SCALE GENOMIC DNA]</scope>
    <source>
        <strain evidence="7 8">RL-C</strain>
    </source>
</reference>
<dbReference type="GO" id="GO:0046872">
    <property type="term" value="F:metal ion binding"/>
    <property type="evidence" value="ECO:0007669"/>
    <property type="project" value="UniProtKB-KW"/>
</dbReference>
<evidence type="ECO:0000313" key="8">
    <source>
        <dbReference type="Proteomes" id="UP000294830"/>
    </source>
</evidence>